<evidence type="ECO:0000313" key="2">
    <source>
        <dbReference type="Proteomes" id="UP000611554"/>
    </source>
</evidence>
<name>A0ABQ2QER1_9ACTN</name>
<reference evidence="2" key="1">
    <citation type="journal article" date="2019" name="Int. J. Syst. Evol. Microbiol.">
        <title>The Global Catalogue of Microorganisms (GCM) 10K type strain sequencing project: providing services to taxonomists for standard genome sequencing and annotation.</title>
        <authorList>
            <consortium name="The Broad Institute Genomics Platform"/>
            <consortium name="The Broad Institute Genome Sequencing Center for Infectious Disease"/>
            <person name="Wu L."/>
            <person name="Ma J."/>
        </authorList>
    </citation>
    <scope>NUCLEOTIDE SEQUENCE [LARGE SCALE GENOMIC DNA]</scope>
    <source>
        <strain evidence="2">JCM 3115</strain>
    </source>
</reference>
<protein>
    <submittedName>
        <fullName evidence="1">Uncharacterized protein</fullName>
    </submittedName>
</protein>
<dbReference type="EMBL" id="BMQJ01000001">
    <property type="protein sequence ID" value="GGP77826.1"/>
    <property type="molecule type" value="Genomic_DNA"/>
</dbReference>
<accession>A0ABQ2QER1</accession>
<organism evidence="1 2">
    <name type="scientific">Streptosporangium pseudovulgare</name>
    <dbReference type="NCBI Taxonomy" id="35765"/>
    <lineage>
        <taxon>Bacteria</taxon>
        <taxon>Bacillati</taxon>
        <taxon>Actinomycetota</taxon>
        <taxon>Actinomycetes</taxon>
        <taxon>Streptosporangiales</taxon>
        <taxon>Streptosporangiaceae</taxon>
        <taxon>Streptosporangium</taxon>
    </lineage>
</organism>
<keyword evidence="2" id="KW-1185">Reference proteome</keyword>
<evidence type="ECO:0000313" key="1">
    <source>
        <dbReference type="EMBL" id="GGP77826.1"/>
    </source>
</evidence>
<proteinExistence type="predicted"/>
<sequence>MSPRRGDRAAPPPRGGEWTLRFENSQAADDWEMLCKQAPGNTRRAWDEISADPRPTPSHRHHPLHHDLATVSFKGRVLDQWQYEVTGGGRVWYLIDDTTRTAWITYASPAHPRATDR</sequence>
<gene>
    <name evidence="1" type="ORF">GCM10010140_02420</name>
</gene>
<comment type="caution">
    <text evidence="1">The sequence shown here is derived from an EMBL/GenBank/DDBJ whole genome shotgun (WGS) entry which is preliminary data.</text>
</comment>
<dbReference type="Proteomes" id="UP000611554">
    <property type="component" value="Unassembled WGS sequence"/>
</dbReference>